<dbReference type="EMBL" id="AP008215">
    <property type="protein sequence ID" value="BAH94540.1"/>
    <property type="molecule type" value="Genomic_DNA"/>
</dbReference>
<proteinExistence type="predicted"/>
<dbReference type="KEGG" id="dosa:Os09g0380450"/>
<dbReference type="AlphaFoldDB" id="A0A0P0XMQ3"/>
<dbReference type="Gramene" id="Os09t0380450-01">
    <property type="protein sequence ID" value="Os09t0380450-01"/>
    <property type="gene ID" value="Os09g0380450"/>
</dbReference>
<organism evidence="1 2">
    <name type="scientific">Oryza sativa subsp. japonica</name>
    <name type="common">Rice</name>
    <dbReference type="NCBI Taxonomy" id="39947"/>
    <lineage>
        <taxon>Eukaryota</taxon>
        <taxon>Viridiplantae</taxon>
        <taxon>Streptophyta</taxon>
        <taxon>Embryophyta</taxon>
        <taxon>Tracheophyta</taxon>
        <taxon>Spermatophyta</taxon>
        <taxon>Magnoliopsida</taxon>
        <taxon>Liliopsida</taxon>
        <taxon>Poales</taxon>
        <taxon>Poaceae</taxon>
        <taxon>BOP clade</taxon>
        <taxon>Oryzoideae</taxon>
        <taxon>Oryzeae</taxon>
        <taxon>Oryzinae</taxon>
        <taxon>Oryza</taxon>
        <taxon>Oryza sativa</taxon>
    </lineage>
</organism>
<name>A0A0P0XMQ3_ORYSJ</name>
<sequence>MHIYIDQTIRYYLFYFKFRNTRIIGVECTNPIIKSLQMHAAN</sequence>
<protein>
    <submittedName>
        <fullName evidence="1">Os09g0380450 protein</fullName>
    </submittedName>
</protein>
<evidence type="ECO:0000313" key="2">
    <source>
        <dbReference type="Proteomes" id="UP000000763"/>
    </source>
</evidence>
<reference evidence="2" key="2">
    <citation type="journal article" date="2008" name="Nucleic Acids Res.">
        <title>The rice annotation project database (RAP-DB): 2008 update.</title>
        <authorList>
            <consortium name="The rice annotation project (RAP)"/>
        </authorList>
    </citation>
    <scope>GENOME REANNOTATION</scope>
    <source>
        <strain evidence="2">cv. Nipponbare</strain>
    </source>
</reference>
<evidence type="ECO:0000313" key="1">
    <source>
        <dbReference type="EMBL" id="BAH94540.1"/>
    </source>
</evidence>
<reference evidence="1 2" key="1">
    <citation type="journal article" date="2005" name="Nature">
        <title>The map-based sequence of the rice genome.</title>
        <authorList>
            <consortium name="International rice genome sequencing project (IRGSP)"/>
            <person name="Matsumoto T."/>
            <person name="Wu J."/>
            <person name="Kanamori H."/>
            <person name="Katayose Y."/>
            <person name="Fujisawa M."/>
            <person name="Namiki N."/>
            <person name="Mizuno H."/>
            <person name="Yamamoto K."/>
            <person name="Antonio B.A."/>
            <person name="Baba T."/>
            <person name="Sakata K."/>
            <person name="Nagamura Y."/>
            <person name="Aoki H."/>
            <person name="Arikawa K."/>
            <person name="Arita K."/>
            <person name="Bito T."/>
            <person name="Chiden Y."/>
            <person name="Fujitsuka N."/>
            <person name="Fukunaka R."/>
            <person name="Hamada M."/>
            <person name="Harada C."/>
            <person name="Hayashi A."/>
            <person name="Hijishita S."/>
            <person name="Honda M."/>
            <person name="Hosokawa S."/>
            <person name="Ichikawa Y."/>
            <person name="Idonuma A."/>
            <person name="Iijima M."/>
            <person name="Ikeda M."/>
            <person name="Ikeno M."/>
            <person name="Ito K."/>
            <person name="Ito S."/>
            <person name="Ito T."/>
            <person name="Ito Y."/>
            <person name="Ito Y."/>
            <person name="Iwabuchi A."/>
            <person name="Kamiya K."/>
            <person name="Karasawa W."/>
            <person name="Kurita K."/>
            <person name="Katagiri S."/>
            <person name="Kikuta A."/>
            <person name="Kobayashi H."/>
            <person name="Kobayashi N."/>
            <person name="Machita K."/>
            <person name="Maehara T."/>
            <person name="Masukawa M."/>
            <person name="Mizubayashi T."/>
            <person name="Mukai Y."/>
            <person name="Nagasaki H."/>
            <person name="Nagata Y."/>
            <person name="Naito S."/>
            <person name="Nakashima M."/>
            <person name="Nakama Y."/>
            <person name="Nakamichi Y."/>
            <person name="Nakamura M."/>
            <person name="Meguro A."/>
            <person name="Negishi M."/>
            <person name="Ohta I."/>
            <person name="Ohta T."/>
            <person name="Okamoto M."/>
            <person name="Ono N."/>
            <person name="Saji S."/>
            <person name="Sakaguchi M."/>
            <person name="Sakai K."/>
            <person name="Shibata M."/>
            <person name="Shimokawa T."/>
            <person name="Song J."/>
            <person name="Takazaki Y."/>
            <person name="Terasawa K."/>
            <person name="Tsugane M."/>
            <person name="Tsuji K."/>
            <person name="Ueda S."/>
            <person name="Waki K."/>
            <person name="Yamagata H."/>
            <person name="Yamamoto M."/>
            <person name="Yamamoto S."/>
            <person name="Yamane H."/>
            <person name="Yoshiki S."/>
            <person name="Yoshihara R."/>
            <person name="Yukawa K."/>
            <person name="Zhong H."/>
            <person name="Yano M."/>
            <person name="Yuan Q."/>
            <person name="Ouyang S."/>
            <person name="Liu J."/>
            <person name="Jones K.M."/>
            <person name="Gansberger K."/>
            <person name="Moffat K."/>
            <person name="Hill J."/>
            <person name="Bera J."/>
            <person name="Fadrosh D."/>
            <person name="Jin S."/>
            <person name="Johri S."/>
            <person name="Kim M."/>
            <person name="Overton L."/>
            <person name="Reardon M."/>
            <person name="Tsitrin T."/>
            <person name="Vuong H."/>
            <person name="Weaver B."/>
            <person name="Ciecko A."/>
            <person name="Tallon L."/>
            <person name="Jackson J."/>
            <person name="Pai G."/>
            <person name="Aken S.V."/>
            <person name="Utterback T."/>
            <person name="Reidmuller S."/>
            <person name="Feldblyum T."/>
            <person name="Hsiao J."/>
            <person name="Zismann V."/>
            <person name="Iobst S."/>
            <person name="de Vazeille A.R."/>
            <person name="Buell C.R."/>
            <person name="Ying K."/>
            <person name="Li Y."/>
            <person name="Lu T."/>
            <person name="Huang Y."/>
            <person name="Zhao Q."/>
            <person name="Feng Q."/>
            <person name="Zhang L."/>
            <person name="Zhu J."/>
            <person name="Weng Q."/>
            <person name="Mu J."/>
            <person name="Lu Y."/>
            <person name="Fan D."/>
            <person name="Liu Y."/>
            <person name="Guan J."/>
            <person name="Zhang Y."/>
            <person name="Yu S."/>
            <person name="Liu X."/>
            <person name="Zhang Y."/>
            <person name="Hong G."/>
            <person name="Han B."/>
            <person name="Choisne N."/>
            <person name="Demange N."/>
            <person name="Orjeda G."/>
            <person name="Samain S."/>
            <person name="Cattolico L."/>
            <person name="Pelletier E."/>
            <person name="Couloux A."/>
            <person name="Segurens B."/>
            <person name="Wincker P."/>
            <person name="D'Hont A."/>
            <person name="Scarpelli C."/>
            <person name="Weissenbach J."/>
            <person name="Salanoubat M."/>
            <person name="Quetier F."/>
            <person name="Yu Y."/>
            <person name="Kim H.R."/>
            <person name="Rambo T."/>
            <person name="Currie J."/>
            <person name="Collura K."/>
            <person name="Luo M."/>
            <person name="Yang T."/>
            <person name="Ammiraju J.S.S."/>
            <person name="Engler F."/>
            <person name="Soderlund C."/>
            <person name="Wing R.A."/>
            <person name="Palmer L.E."/>
            <person name="de la Bastide M."/>
            <person name="Spiegel L."/>
            <person name="Nascimento L."/>
            <person name="Zutavern T."/>
            <person name="O'Shaughnessy A."/>
            <person name="Dike S."/>
            <person name="Dedhia N."/>
            <person name="Preston R."/>
            <person name="Balija V."/>
            <person name="McCombie W.R."/>
            <person name="Chow T."/>
            <person name="Chen H."/>
            <person name="Chung M."/>
            <person name="Chen C."/>
            <person name="Shaw J."/>
            <person name="Wu H."/>
            <person name="Hsiao K."/>
            <person name="Chao Y."/>
            <person name="Chu M."/>
            <person name="Cheng C."/>
            <person name="Hour A."/>
            <person name="Lee P."/>
            <person name="Lin S."/>
            <person name="Lin Y."/>
            <person name="Liou J."/>
            <person name="Liu S."/>
            <person name="Hsing Y."/>
            <person name="Raghuvanshi S."/>
            <person name="Mohanty A."/>
            <person name="Bharti A.K."/>
            <person name="Gaur A."/>
            <person name="Gupta V."/>
            <person name="Kumar D."/>
            <person name="Ravi V."/>
            <person name="Vij S."/>
            <person name="Kapur A."/>
            <person name="Khurana P."/>
            <person name="Khurana P."/>
            <person name="Khurana J.P."/>
            <person name="Tyagi A.K."/>
            <person name="Gaikwad K."/>
            <person name="Singh A."/>
            <person name="Dalal V."/>
            <person name="Srivastava S."/>
            <person name="Dixit A."/>
            <person name="Pal A.K."/>
            <person name="Ghazi I.A."/>
            <person name="Yadav M."/>
            <person name="Pandit A."/>
            <person name="Bhargava A."/>
            <person name="Sureshbabu K."/>
            <person name="Batra K."/>
            <person name="Sharma T.R."/>
            <person name="Mohapatra T."/>
            <person name="Singh N.K."/>
            <person name="Messing J."/>
            <person name="Nelson A.B."/>
            <person name="Fuks G."/>
            <person name="Kavchok S."/>
            <person name="Keizer G."/>
            <person name="Linton E."/>
            <person name="Llaca V."/>
            <person name="Song R."/>
            <person name="Tanyolac B."/>
            <person name="Young S."/>
            <person name="Ho-Il K."/>
            <person name="Hahn J.H."/>
            <person name="Sangsakoo G."/>
            <person name="Vanavichit A."/>
            <person name="de Mattos Luiz.A.T."/>
            <person name="Zimmer P.D."/>
            <person name="Malone G."/>
            <person name="Dellagostin O."/>
            <person name="de Oliveira A.C."/>
            <person name="Bevan M."/>
            <person name="Bancroft I."/>
            <person name="Minx P."/>
            <person name="Cordum H."/>
            <person name="Wilson R."/>
            <person name="Cheng Z."/>
            <person name="Jin W."/>
            <person name="Jiang J."/>
            <person name="Leong S.A."/>
            <person name="Iwama H."/>
            <person name="Gojobori T."/>
            <person name="Itoh T."/>
            <person name="Niimura Y."/>
            <person name="Fujii Y."/>
            <person name="Habara T."/>
            <person name="Sakai H."/>
            <person name="Sato Y."/>
            <person name="Wilson G."/>
            <person name="Kumar K."/>
            <person name="McCouch S."/>
            <person name="Juretic N."/>
            <person name="Hoen D."/>
            <person name="Wright S."/>
            <person name="Bruskiewich R."/>
            <person name="Bureau T."/>
            <person name="Miyao A."/>
            <person name="Hirochika H."/>
            <person name="Nishikawa T."/>
            <person name="Kadowaki K."/>
            <person name="Sugiura M."/>
            <person name="Burr B."/>
            <person name="Sasaki T."/>
        </authorList>
    </citation>
    <scope>NUCLEOTIDE SEQUENCE [LARGE SCALE GENOMIC DNA]</scope>
    <source>
        <strain evidence="2">cv. Nipponbare</strain>
    </source>
</reference>
<accession>A0A0P0XMQ3</accession>
<gene>
    <name evidence="1" type="ordered locus">Os09g0380450</name>
</gene>
<dbReference type="Proteomes" id="UP000000763">
    <property type="component" value="Chromosome 9"/>
</dbReference>